<sequence length="493" mass="51976">MLADAVLRTPSAPAVRDAERAWTYRELDVAANAVRDTLTRSGVRPGDRVALRSRNRCEVAAALFGTLRAGAALVPLSPQLPPSGLAQVLADAEPAALLAPAKELPELPGVPCPVLTLEDAVVPEASSTPGQDAPGQDAPADPSATALLVYTSGSTSAPKGVICPHSAVDFAARAINQRLRYRSSDVVLVGSPFSFDYGLYQLLLSVLAGAELVLADAEDPVGMVKLVRRTRATVLPIVPSTARMLSRLARRGERIDHVRMFTNTGAALTASDIQGLRDAFPGCSVVLMYGITECKRVTIAGPDVDLTRPGSSGTALDGTVVRIIDEAGEEAAPGVIGEITVTGPHVMAGYRGAPELTAQRYDTDPFGGGRRLRTGDYGSLDADGHLYFHGRRDDQFKRRGVRASLIEVEAAAARVPGVGTVAVLPPEGASDLTLFVTGDREPQEVLDELAGLLEPAKVPADCHRLPELPLTGNGKTDKKRLREMLRPTTGSTT</sequence>
<dbReference type="Gene3D" id="3.30.300.30">
    <property type="match status" value="1"/>
</dbReference>
<dbReference type="InterPro" id="IPR045851">
    <property type="entry name" value="AMP-bd_C_sf"/>
</dbReference>
<dbReference type="KEGG" id="kab:B7C62_15830"/>
<feature type="region of interest" description="Disordered" evidence="1">
    <location>
        <begin position="467"/>
        <end position="493"/>
    </location>
</feature>
<dbReference type="AlphaFoldDB" id="A0ABC8C4T9"/>
<dbReference type="PANTHER" id="PTHR45527:SF1">
    <property type="entry name" value="FATTY ACID SYNTHASE"/>
    <property type="match status" value="1"/>
</dbReference>
<dbReference type="InterPro" id="IPR020845">
    <property type="entry name" value="AMP-binding_CS"/>
</dbReference>
<dbReference type="InterPro" id="IPR000873">
    <property type="entry name" value="AMP-dep_synth/lig_dom"/>
</dbReference>
<evidence type="ECO:0000259" key="2">
    <source>
        <dbReference type="Pfam" id="PF00501"/>
    </source>
</evidence>
<evidence type="ECO:0000313" key="5">
    <source>
        <dbReference type="Proteomes" id="UP000192251"/>
    </source>
</evidence>
<evidence type="ECO:0008006" key="6">
    <source>
        <dbReference type="Google" id="ProtNLM"/>
    </source>
</evidence>
<feature type="domain" description="AMP-binding enzyme C-terminal" evidence="3">
    <location>
        <begin position="407"/>
        <end position="475"/>
    </location>
</feature>
<gene>
    <name evidence="4" type="ORF">B7C62_15830</name>
</gene>
<evidence type="ECO:0000259" key="3">
    <source>
        <dbReference type="Pfam" id="PF13193"/>
    </source>
</evidence>
<feature type="domain" description="AMP-dependent synthetase/ligase" evidence="2">
    <location>
        <begin position="4"/>
        <end position="350"/>
    </location>
</feature>
<dbReference type="Gene3D" id="3.40.50.12780">
    <property type="entry name" value="N-terminal domain of ligase-like"/>
    <property type="match status" value="1"/>
</dbReference>
<dbReference type="EMBL" id="CP020563">
    <property type="protein sequence ID" value="ARF77193.1"/>
    <property type="molecule type" value="Genomic_DNA"/>
</dbReference>
<dbReference type="InterPro" id="IPR042099">
    <property type="entry name" value="ANL_N_sf"/>
</dbReference>
<proteinExistence type="predicted"/>
<evidence type="ECO:0000256" key="1">
    <source>
        <dbReference type="SAM" id="MobiDB-lite"/>
    </source>
</evidence>
<dbReference type="InterPro" id="IPR025110">
    <property type="entry name" value="AMP-bd_C"/>
</dbReference>
<keyword evidence="5" id="KW-1185">Reference proteome</keyword>
<name>A0ABC8C4T9_9ACTN</name>
<dbReference type="Pfam" id="PF13193">
    <property type="entry name" value="AMP-binding_C"/>
    <property type="match status" value="1"/>
</dbReference>
<evidence type="ECO:0000313" key="4">
    <source>
        <dbReference type="EMBL" id="ARF77193.1"/>
    </source>
</evidence>
<dbReference type="Proteomes" id="UP000192251">
    <property type="component" value="Chromosome"/>
</dbReference>
<dbReference type="SUPFAM" id="SSF56801">
    <property type="entry name" value="Acetyl-CoA synthetase-like"/>
    <property type="match status" value="1"/>
</dbReference>
<protein>
    <recommendedName>
        <fullName evidence="6">Peptide synthetase</fullName>
    </recommendedName>
</protein>
<dbReference type="PANTHER" id="PTHR45527">
    <property type="entry name" value="NONRIBOSOMAL PEPTIDE SYNTHETASE"/>
    <property type="match status" value="1"/>
</dbReference>
<dbReference type="Pfam" id="PF00501">
    <property type="entry name" value="AMP-binding"/>
    <property type="match status" value="1"/>
</dbReference>
<accession>A0ABC8C4T9</accession>
<organism evidence="4 5">
    <name type="scientific">Kitasatospora albolonga</name>
    <dbReference type="NCBI Taxonomy" id="68173"/>
    <lineage>
        <taxon>Bacteria</taxon>
        <taxon>Bacillati</taxon>
        <taxon>Actinomycetota</taxon>
        <taxon>Actinomycetes</taxon>
        <taxon>Kitasatosporales</taxon>
        <taxon>Streptomycetaceae</taxon>
        <taxon>Kitasatospora</taxon>
    </lineage>
</organism>
<reference evidence="4 5" key="1">
    <citation type="submission" date="2017-04" db="EMBL/GenBank/DDBJ databases">
        <title>The complete genome sequence of Streptomyces albolongus YIM 101047, the producer of novel bafilomycins and novel odoriferous sesquiterpenoids.</title>
        <authorList>
            <person name="Yin M."/>
            <person name="Jiang Y."/>
        </authorList>
    </citation>
    <scope>NUCLEOTIDE SEQUENCE [LARGE SCALE GENOMIC DNA]</scope>
    <source>
        <strain evidence="4 5">YIM 101047</strain>
    </source>
</reference>
<dbReference type="PROSITE" id="PS00455">
    <property type="entry name" value="AMP_BINDING"/>
    <property type="match status" value="1"/>
</dbReference>